<protein>
    <submittedName>
        <fullName evidence="1">Uncharacterized protein</fullName>
    </submittedName>
</protein>
<accession>A0ABT9XGF6</accession>
<dbReference type="RefSeq" id="WP_274457045.1">
    <property type="nucleotide sequence ID" value="NZ_CP067097.1"/>
</dbReference>
<evidence type="ECO:0000313" key="2">
    <source>
        <dbReference type="Proteomes" id="UP001232973"/>
    </source>
</evidence>
<dbReference type="EMBL" id="JAUSTP010000007">
    <property type="protein sequence ID" value="MDQ0189383.1"/>
    <property type="molecule type" value="Genomic_DNA"/>
</dbReference>
<proteinExistence type="predicted"/>
<evidence type="ECO:0000313" key="1">
    <source>
        <dbReference type="EMBL" id="MDQ0189383.1"/>
    </source>
</evidence>
<reference evidence="1 2" key="1">
    <citation type="submission" date="2023-07" db="EMBL/GenBank/DDBJ databases">
        <title>Genomic Encyclopedia of Type Strains, Phase IV (KMG-IV): sequencing the most valuable type-strain genomes for metagenomic binning, comparative biology and taxonomic classification.</title>
        <authorList>
            <person name="Goeker M."/>
        </authorList>
    </citation>
    <scope>NUCLEOTIDE SEQUENCE [LARGE SCALE GENOMIC DNA]</scope>
    <source>
        <strain evidence="1 2">DSM 4006</strain>
    </source>
</reference>
<sequence length="66" mass="7349">MLRASAGDVLGWRLLGGRLPTAVVKRTLSTGVESGAGSRRRYGVDVVMAQMRSWRRDLHSNHSTRR</sequence>
<gene>
    <name evidence="1" type="ORF">J2S03_001215</name>
</gene>
<dbReference type="Proteomes" id="UP001232973">
    <property type="component" value="Unassembled WGS sequence"/>
</dbReference>
<keyword evidence="2" id="KW-1185">Reference proteome</keyword>
<comment type="caution">
    <text evidence="1">The sequence shown here is derived from an EMBL/GenBank/DDBJ whole genome shotgun (WGS) entry which is preliminary data.</text>
</comment>
<organism evidence="1 2">
    <name type="scientific">Alicyclobacillus cycloheptanicus</name>
    <dbReference type="NCBI Taxonomy" id="1457"/>
    <lineage>
        <taxon>Bacteria</taxon>
        <taxon>Bacillati</taxon>
        <taxon>Bacillota</taxon>
        <taxon>Bacilli</taxon>
        <taxon>Bacillales</taxon>
        <taxon>Alicyclobacillaceae</taxon>
        <taxon>Alicyclobacillus</taxon>
    </lineage>
</organism>
<name>A0ABT9XGF6_9BACL</name>